<keyword evidence="1" id="KW-0472">Membrane</keyword>
<dbReference type="PANTHER" id="PTHR46623:SF6">
    <property type="entry name" value="ALPHA_BETA-HYDROLASES SUPERFAMILY PROTEIN"/>
    <property type="match status" value="1"/>
</dbReference>
<protein>
    <submittedName>
        <fullName evidence="3">Dienelactone hydrolase</fullName>
    </submittedName>
</protein>
<accession>A0A0G1HB69</accession>
<dbReference type="Proteomes" id="UP000034051">
    <property type="component" value="Unassembled WGS sequence"/>
</dbReference>
<keyword evidence="3" id="KW-0378">Hydrolase</keyword>
<dbReference type="PANTHER" id="PTHR46623">
    <property type="entry name" value="CARBOXYMETHYLENEBUTENOLIDASE-RELATED"/>
    <property type="match status" value="1"/>
</dbReference>
<evidence type="ECO:0000313" key="3">
    <source>
        <dbReference type="EMBL" id="KKT43773.1"/>
    </source>
</evidence>
<keyword evidence="1" id="KW-0812">Transmembrane</keyword>
<dbReference type="EMBL" id="LCHW01000001">
    <property type="protein sequence ID" value="KKT43773.1"/>
    <property type="molecule type" value="Genomic_DNA"/>
</dbReference>
<dbReference type="PATRIC" id="fig|1619017.3.peg.375"/>
<sequence>MNHYFKLSLHIALGVFIVIAALILWRGSAWAPEDIHDVPPMATSLTDANIAIMKNGAAVPVITEAATYFPDRNGFYARPEAPGTYPGIVMIHEWWGLNDTMRETAKELAGQGYQVLAVDMFGTVATTQDEARKQTGSFDKEKGRENMRAATAYLRAKGATKIASLGWCFGGGQSLQLALSGEQLNATIIYYGNVTVTKDELRAITWPVLGNFAGEDQGIPPKAVNAFRDTLNELGIQNDIVIYPGVGHAFANPSGQSYAPNETKDAWQRTLKFLQSNLK</sequence>
<dbReference type="GO" id="GO:0016787">
    <property type="term" value="F:hydrolase activity"/>
    <property type="evidence" value="ECO:0007669"/>
    <property type="project" value="UniProtKB-KW"/>
</dbReference>
<dbReference type="AlphaFoldDB" id="A0A0G1HB69"/>
<dbReference type="Gene3D" id="3.40.50.1820">
    <property type="entry name" value="alpha/beta hydrolase"/>
    <property type="match status" value="1"/>
</dbReference>
<feature type="transmembrane region" description="Helical" evidence="1">
    <location>
        <begin position="7"/>
        <end position="25"/>
    </location>
</feature>
<reference evidence="3 4" key="1">
    <citation type="journal article" date="2015" name="Nature">
        <title>rRNA introns, odd ribosomes, and small enigmatic genomes across a large radiation of phyla.</title>
        <authorList>
            <person name="Brown C.T."/>
            <person name="Hug L.A."/>
            <person name="Thomas B.C."/>
            <person name="Sharon I."/>
            <person name="Castelle C.J."/>
            <person name="Singh A."/>
            <person name="Wilkins M.J."/>
            <person name="Williams K.H."/>
            <person name="Banfield J.F."/>
        </authorList>
    </citation>
    <scope>NUCLEOTIDE SEQUENCE [LARGE SCALE GENOMIC DNA]</scope>
</reference>
<dbReference type="Pfam" id="PF01738">
    <property type="entry name" value="DLH"/>
    <property type="match status" value="1"/>
</dbReference>
<dbReference type="InterPro" id="IPR029058">
    <property type="entry name" value="AB_hydrolase_fold"/>
</dbReference>
<dbReference type="InterPro" id="IPR051049">
    <property type="entry name" value="Dienelactone_hydrolase-like"/>
</dbReference>
<evidence type="ECO:0000256" key="1">
    <source>
        <dbReference type="SAM" id="Phobius"/>
    </source>
</evidence>
<keyword evidence="1" id="KW-1133">Transmembrane helix</keyword>
<proteinExistence type="predicted"/>
<dbReference type="SUPFAM" id="SSF53474">
    <property type="entry name" value="alpha/beta-Hydrolases"/>
    <property type="match status" value="1"/>
</dbReference>
<name>A0A0G1HB69_9BACT</name>
<feature type="domain" description="Dienelactone hydrolase" evidence="2">
    <location>
        <begin position="74"/>
        <end position="276"/>
    </location>
</feature>
<evidence type="ECO:0000313" key="4">
    <source>
        <dbReference type="Proteomes" id="UP000034051"/>
    </source>
</evidence>
<gene>
    <name evidence="3" type="ORF">UW32_C0001G0365</name>
</gene>
<dbReference type="InterPro" id="IPR002925">
    <property type="entry name" value="Dienelactn_hydro"/>
</dbReference>
<organism evidence="3 4">
    <name type="scientific">Candidatus Wolfebacteria bacterium GW2011_GWE2_44_13</name>
    <dbReference type="NCBI Taxonomy" id="1619017"/>
    <lineage>
        <taxon>Bacteria</taxon>
        <taxon>Candidatus Wolfeibacteriota</taxon>
    </lineage>
</organism>
<evidence type="ECO:0000259" key="2">
    <source>
        <dbReference type="Pfam" id="PF01738"/>
    </source>
</evidence>
<comment type="caution">
    <text evidence="3">The sequence shown here is derived from an EMBL/GenBank/DDBJ whole genome shotgun (WGS) entry which is preliminary data.</text>
</comment>